<dbReference type="Pfam" id="PF13450">
    <property type="entry name" value="NAD_binding_8"/>
    <property type="match status" value="1"/>
</dbReference>
<protein>
    <submittedName>
        <fullName evidence="12">FAD-dependent oxidoreductase</fullName>
    </submittedName>
</protein>
<organism evidence="12 13">
    <name type="scientific">Ruegeria haliotis</name>
    <dbReference type="NCBI Taxonomy" id="2747601"/>
    <lineage>
        <taxon>Bacteria</taxon>
        <taxon>Pseudomonadati</taxon>
        <taxon>Pseudomonadota</taxon>
        <taxon>Alphaproteobacteria</taxon>
        <taxon>Rhodobacterales</taxon>
        <taxon>Roseobacteraceae</taxon>
        <taxon>Ruegeria</taxon>
    </lineage>
</organism>
<feature type="domain" description="TMADH/DMDH/HD second alpha/beta" evidence="11">
    <location>
        <begin position="502"/>
        <end position="597"/>
    </location>
</feature>
<evidence type="ECO:0000259" key="11">
    <source>
        <dbReference type="Pfam" id="PF22620"/>
    </source>
</evidence>
<keyword evidence="9" id="KW-0411">Iron-sulfur</keyword>
<dbReference type="Proteomes" id="UP000630805">
    <property type="component" value="Unassembled WGS sequence"/>
</dbReference>
<evidence type="ECO:0000256" key="2">
    <source>
        <dbReference type="ARBA" id="ARBA00001966"/>
    </source>
</evidence>
<evidence type="ECO:0000256" key="6">
    <source>
        <dbReference type="ARBA" id="ARBA00022723"/>
    </source>
</evidence>
<comment type="caution">
    <text evidence="12">The sequence shown here is derived from an EMBL/GenBank/DDBJ whole genome shotgun (WGS) entry which is preliminary data.</text>
</comment>
<dbReference type="Pfam" id="PF00724">
    <property type="entry name" value="Oxidored_FMN"/>
    <property type="match status" value="1"/>
</dbReference>
<feature type="domain" description="NADH:flavin oxidoreductase/NADH oxidase N-terminal" evidence="10">
    <location>
        <begin position="10"/>
        <end position="335"/>
    </location>
</feature>
<dbReference type="PRINTS" id="PR00419">
    <property type="entry name" value="ADXRDTASE"/>
</dbReference>
<keyword evidence="8" id="KW-0408">Iron</keyword>
<evidence type="ECO:0000256" key="1">
    <source>
        <dbReference type="ARBA" id="ARBA00001917"/>
    </source>
</evidence>
<evidence type="ECO:0000313" key="12">
    <source>
        <dbReference type="EMBL" id="NVO58468.1"/>
    </source>
</evidence>
<evidence type="ECO:0000256" key="4">
    <source>
        <dbReference type="ARBA" id="ARBA00022630"/>
    </source>
</evidence>
<evidence type="ECO:0000259" key="10">
    <source>
        <dbReference type="Pfam" id="PF00724"/>
    </source>
</evidence>
<dbReference type="Gene3D" id="3.50.50.60">
    <property type="entry name" value="FAD/NAD(P)-binding domain"/>
    <property type="match status" value="1"/>
</dbReference>
<reference evidence="12 13" key="1">
    <citation type="submission" date="2020-06" db="EMBL/GenBank/DDBJ databases">
        <authorList>
            <person name="Cao W.R."/>
        </authorList>
    </citation>
    <scope>NUCLEOTIDE SEQUENCE [LARGE SCALE GENOMIC DNA]</scope>
    <source>
        <strain evidence="12 13">B1Z28</strain>
    </source>
</reference>
<dbReference type="RefSeq" id="WP_176867509.1">
    <property type="nucleotide sequence ID" value="NZ_JABXWT010000027.1"/>
</dbReference>
<sequence length="682" mass="75241">MPRDPRYDVLFEPVKIGPVTAKNRFYQVPHCSGTSDNAPDANTRMREMKAEGGWGVVCTEIAEIANSTEFWPFPSLHLWNDADIKRISRMPEAVHRHGALAGVELGHVGLAAGNRASRTPPMGPTSRLTLESVEPFQSKMMDKHDIKMVREQHIAAAVRAKKAGFDIVYAYAAHGLSIFSQFLQPSYNTRTDEYGGSLENRARLLREVLEGMKDAIGDTCAVAFRFGVNEIDGDMVQGEELVEMLKDIPDLWDVNISDWPEDSQTSRFSNEGFQEQQIAFVKGMVNKPVVSVGRFTSPDTMLSQVKRGVLDLVGAARPSIADPFIPTKIDEGRVDDIRECIGCNICASGELSYAPMRCTQNPTIMDEYRRSWHPEKVPPKGSDDNILIVGGGPAGLECANILSKRGYEVTVADAREELGGRVKRESNLPGLSEWIRVADYRLYALQQLGNVNLYTESPLEADDILEFGMEHVVLATGATWRRDGLGRFSPTPVLNGDEANVLTPDDIMDGVEVKDGPVVIYDEDGAYIGNVIAEKLVKDGHDVTYVIPAAEVAPYLALTMEQHKVIARLMELGVRIERLKMLKAVHADKIEFACIHGGEGLELPLRTAVVLTAKNPNDQVYQDLMAREADWAEAGIKSVSRIGDCEAPSIIAFAVHAGHRWARELDDAEPPRAPQFLPMPLA</sequence>
<comment type="cofactor">
    <cofactor evidence="2">
        <name>[4Fe-4S] cluster</name>
        <dbReference type="ChEBI" id="CHEBI:49883"/>
    </cofactor>
</comment>
<dbReference type="Gene3D" id="3.40.50.720">
    <property type="entry name" value="NAD(P)-binding Rossmann-like Domain"/>
    <property type="match status" value="1"/>
</dbReference>
<gene>
    <name evidence="12" type="ORF">HW561_22045</name>
</gene>
<keyword evidence="7" id="KW-0560">Oxidoreductase</keyword>
<dbReference type="InterPro" id="IPR051793">
    <property type="entry name" value="NADH:flavin_oxidoreductase"/>
</dbReference>
<dbReference type="InterPro" id="IPR036188">
    <property type="entry name" value="FAD/NAD-bd_sf"/>
</dbReference>
<keyword evidence="6" id="KW-0479">Metal-binding</keyword>
<dbReference type="PANTHER" id="PTHR42917">
    <property type="entry name" value="2,4-DIENOYL-COA REDUCTASE"/>
    <property type="match status" value="1"/>
</dbReference>
<evidence type="ECO:0000256" key="5">
    <source>
        <dbReference type="ARBA" id="ARBA00022643"/>
    </source>
</evidence>
<dbReference type="SUPFAM" id="SSF51971">
    <property type="entry name" value="Nucleotide-binding domain"/>
    <property type="match status" value="1"/>
</dbReference>
<comment type="cofactor">
    <cofactor evidence="1">
        <name>FMN</name>
        <dbReference type="ChEBI" id="CHEBI:58210"/>
    </cofactor>
</comment>
<evidence type="ECO:0000256" key="7">
    <source>
        <dbReference type="ARBA" id="ARBA00023002"/>
    </source>
</evidence>
<keyword evidence="4" id="KW-0285">Flavoprotein</keyword>
<proteinExistence type="inferred from homology"/>
<keyword evidence="13" id="KW-1185">Reference proteome</keyword>
<dbReference type="Gene3D" id="3.20.20.70">
    <property type="entry name" value="Aldolase class I"/>
    <property type="match status" value="1"/>
</dbReference>
<dbReference type="InterPro" id="IPR054428">
    <property type="entry name" value="TMADH/DMDH/HD_second_a-b"/>
</dbReference>
<evidence type="ECO:0000256" key="3">
    <source>
        <dbReference type="ARBA" id="ARBA00011048"/>
    </source>
</evidence>
<dbReference type="SUPFAM" id="SSF51395">
    <property type="entry name" value="FMN-linked oxidoreductases"/>
    <property type="match status" value="1"/>
</dbReference>
<dbReference type="InterPro" id="IPR013785">
    <property type="entry name" value="Aldolase_TIM"/>
</dbReference>
<evidence type="ECO:0000256" key="8">
    <source>
        <dbReference type="ARBA" id="ARBA00023004"/>
    </source>
</evidence>
<accession>A0ABX2PW80</accession>
<evidence type="ECO:0000313" key="13">
    <source>
        <dbReference type="Proteomes" id="UP000630805"/>
    </source>
</evidence>
<comment type="similarity">
    <text evidence="3">In the N-terminal section; belongs to the NADH:flavin oxidoreductase/NADH oxidase family.</text>
</comment>
<dbReference type="InterPro" id="IPR001155">
    <property type="entry name" value="OxRdtase_FMN_N"/>
</dbReference>
<evidence type="ECO:0000256" key="9">
    <source>
        <dbReference type="ARBA" id="ARBA00023014"/>
    </source>
</evidence>
<dbReference type="Pfam" id="PF22620">
    <property type="entry name" value="OYE-like_second_a-b"/>
    <property type="match status" value="1"/>
</dbReference>
<dbReference type="EMBL" id="JABXWT010000027">
    <property type="protein sequence ID" value="NVO58468.1"/>
    <property type="molecule type" value="Genomic_DNA"/>
</dbReference>
<keyword evidence="5" id="KW-0288">FMN</keyword>
<dbReference type="PANTHER" id="PTHR42917:SF2">
    <property type="entry name" value="2,4-DIENOYL-COA REDUCTASE [(2E)-ENOYL-COA-PRODUCING]"/>
    <property type="match status" value="1"/>
</dbReference>
<name>A0ABX2PW80_9RHOB</name>